<dbReference type="AlphaFoldDB" id="A0A7H4LNM7"/>
<reference evidence="1 2" key="1">
    <citation type="submission" date="2018-05" db="EMBL/GenBank/DDBJ databases">
        <authorList>
            <person name="Thind KAUR A."/>
        </authorList>
    </citation>
    <scope>NUCLEOTIDE SEQUENCE [LARGE SCALE GENOMIC DNA]</scope>
</reference>
<protein>
    <submittedName>
        <fullName evidence="1">Uncharacterized protein</fullName>
    </submittedName>
</protein>
<evidence type="ECO:0000313" key="1">
    <source>
        <dbReference type="EMBL" id="SPT20216.1"/>
    </source>
</evidence>
<organism evidence="1 2">
    <name type="scientific">Triticum aestivum</name>
    <name type="common">Wheat</name>
    <dbReference type="NCBI Taxonomy" id="4565"/>
    <lineage>
        <taxon>Eukaryota</taxon>
        <taxon>Viridiplantae</taxon>
        <taxon>Streptophyta</taxon>
        <taxon>Embryophyta</taxon>
        <taxon>Tracheophyta</taxon>
        <taxon>Spermatophyta</taxon>
        <taxon>Magnoliopsida</taxon>
        <taxon>Liliopsida</taxon>
        <taxon>Poales</taxon>
        <taxon>Poaceae</taxon>
        <taxon>BOP clade</taxon>
        <taxon>Pooideae</taxon>
        <taxon>Triticodae</taxon>
        <taxon>Triticeae</taxon>
        <taxon>Triticinae</taxon>
        <taxon>Triticum</taxon>
    </lineage>
</organism>
<dbReference type="PANTHER" id="PTHR37610">
    <property type="entry name" value="CCHC-TYPE DOMAIN-CONTAINING PROTEIN"/>
    <property type="match status" value="1"/>
</dbReference>
<gene>
    <name evidence="1" type="ORF">CAMPLR22A2D_LOCUS4846</name>
</gene>
<evidence type="ECO:0000313" key="2">
    <source>
        <dbReference type="Proteomes" id="UP000280104"/>
    </source>
</evidence>
<dbReference type="EMBL" id="LS480641">
    <property type="protein sequence ID" value="SPT20216.1"/>
    <property type="molecule type" value="Genomic_DNA"/>
</dbReference>
<accession>A0A7H4LNM7</accession>
<dbReference type="Proteomes" id="UP000280104">
    <property type="component" value="Chromosome II"/>
</dbReference>
<proteinExistence type="predicted"/>
<sequence>MSSSGYVAVPRCSVIFDGTNYAEFVGFMRIHMRSLFLWGVLSGEVSCPPCPVAPVAPNPPVPPVLAADASQADRDAAKALDDVVVDAYDQQVSAYSDALSVYRDDLSAYTQWCNDDARAAVVLTASVLPQFASEFMGLGTVAAMWFYLCQRYQPSGDALYLFVVRKEHALQQGDSSVDEFYSQCFAIWRQLDSLRTVVCGTCCCCQITRSGLEFQRVHEFLSRLRAEFEPRRAHLLARGRVPILEVLAELRAEETRLRSAGLLLVPSVLAARAPV</sequence>
<name>A0A7H4LNM7_WHEAT</name>
<dbReference type="PANTHER" id="PTHR37610:SF40">
    <property type="entry name" value="OS01G0909600 PROTEIN"/>
    <property type="match status" value="1"/>
</dbReference>